<reference evidence="1" key="2">
    <citation type="submission" date="2021-04" db="EMBL/GenBank/DDBJ databases">
        <authorList>
            <person name="Gilroy R."/>
        </authorList>
    </citation>
    <scope>NUCLEOTIDE SEQUENCE</scope>
    <source>
        <strain evidence="1">ChiHecec1B25-7008</strain>
    </source>
</reference>
<accession>A0A9D2KSB7</accession>
<evidence type="ECO:0000313" key="1">
    <source>
        <dbReference type="EMBL" id="HJA83102.1"/>
    </source>
</evidence>
<evidence type="ECO:0000313" key="2">
    <source>
        <dbReference type="Proteomes" id="UP000823860"/>
    </source>
</evidence>
<evidence type="ECO:0008006" key="3">
    <source>
        <dbReference type="Google" id="ProtNLM"/>
    </source>
</evidence>
<name>A0A9D2KSB7_9BACE</name>
<organism evidence="1 2">
    <name type="scientific">Candidatus Bacteroides intestinavium</name>
    <dbReference type="NCBI Taxonomy" id="2838469"/>
    <lineage>
        <taxon>Bacteria</taxon>
        <taxon>Pseudomonadati</taxon>
        <taxon>Bacteroidota</taxon>
        <taxon>Bacteroidia</taxon>
        <taxon>Bacteroidales</taxon>
        <taxon>Bacteroidaceae</taxon>
        <taxon>Bacteroides</taxon>
    </lineage>
</organism>
<dbReference type="Proteomes" id="UP000823860">
    <property type="component" value="Unassembled WGS sequence"/>
</dbReference>
<dbReference type="NCBIfam" id="NF047593">
    <property type="entry name" value="IS66_ISAeme5_TnpA"/>
    <property type="match status" value="1"/>
</dbReference>
<dbReference type="AlphaFoldDB" id="A0A9D2KSB7"/>
<gene>
    <name evidence="1" type="ORF">H9785_03925</name>
</gene>
<protein>
    <recommendedName>
        <fullName evidence="3">Transposase</fullName>
    </recommendedName>
</protein>
<dbReference type="EMBL" id="DWZE01000050">
    <property type="protein sequence ID" value="HJA83102.1"/>
    <property type="molecule type" value="Genomic_DNA"/>
</dbReference>
<proteinExistence type="predicted"/>
<comment type="caution">
    <text evidence="1">The sequence shown here is derived from an EMBL/GenBank/DDBJ whole genome shotgun (WGS) entry which is preliminary data.</text>
</comment>
<reference evidence="1" key="1">
    <citation type="journal article" date="2021" name="PeerJ">
        <title>Extensive microbial diversity within the chicken gut microbiome revealed by metagenomics and culture.</title>
        <authorList>
            <person name="Gilroy R."/>
            <person name="Ravi A."/>
            <person name="Getino M."/>
            <person name="Pursley I."/>
            <person name="Horton D.L."/>
            <person name="Alikhan N.F."/>
            <person name="Baker D."/>
            <person name="Gharbi K."/>
            <person name="Hall N."/>
            <person name="Watson M."/>
            <person name="Adriaenssens E.M."/>
            <person name="Foster-Nyarko E."/>
            <person name="Jarju S."/>
            <person name="Secka A."/>
            <person name="Antonio M."/>
            <person name="Oren A."/>
            <person name="Chaudhuri R.R."/>
            <person name="La Ragione R."/>
            <person name="Hildebrand F."/>
            <person name="Pallen M.J."/>
        </authorList>
    </citation>
    <scope>NUCLEOTIDE SEQUENCE</scope>
    <source>
        <strain evidence="1">ChiHecec1B25-7008</strain>
    </source>
</reference>
<sequence>MNRTEFEELEMQVQQSGLSLKSYLRQIGVSYSTYHYWQKKYSAEQDSIKQELAPINIKRPTAELSLDEQAPYGVALLFPNGLRAHFGSGSEKLLMEVLNQSLQESHV</sequence>